<keyword evidence="2 8" id="KW-0597">Phosphoprotein</keyword>
<evidence type="ECO:0000313" key="13">
    <source>
        <dbReference type="Proteomes" id="UP000192731"/>
    </source>
</evidence>
<evidence type="ECO:0000256" key="2">
    <source>
        <dbReference type="ARBA" id="ARBA00022553"/>
    </source>
</evidence>
<evidence type="ECO:0000256" key="6">
    <source>
        <dbReference type="ARBA" id="ARBA00023163"/>
    </source>
</evidence>
<dbReference type="InterPro" id="IPR001867">
    <property type="entry name" value="OmpR/PhoB-type_DNA-bd"/>
</dbReference>
<dbReference type="PROSITE" id="PS50110">
    <property type="entry name" value="RESPONSE_REGULATORY"/>
    <property type="match status" value="1"/>
</dbReference>
<keyword evidence="5 9" id="KW-0238">DNA-binding</keyword>
<dbReference type="GO" id="GO:0000156">
    <property type="term" value="F:phosphorelay response regulator activity"/>
    <property type="evidence" value="ECO:0007669"/>
    <property type="project" value="TreeGrafter"/>
</dbReference>
<feature type="domain" description="Response regulatory" evidence="10">
    <location>
        <begin position="4"/>
        <end position="120"/>
    </location>
</feature>
<dbReference type="InterPro" id="IPR036388">
    <property type="entry name" value="WH-like_DNA-bd_sf"/>
</dbReference>
<dbReference type="FunFam" id="3.40.50.2300:FF:000001">
    <property type="entry name" value="DNA-binding response regulator PhoB"/>
    <property type="match status" value="1"/>
</dbReference>
<evidence type="ECO:0000313" key="12">
    <source>
        <dbReference type="EMBL" id="SMB85180.1"/>
    </source>
</evidence>
<evidence type="ECO:0000256" key="1">
    <source>
        <dbReference type="ARBA" id="ARBA00018672"/>
    </source>
</evidence>
<evidence type="ECO:0000256" key="5">
    <source>
        <dbReference type="ARBA" id="ARBA00023125"/>
    </source>
</evidence>
<dbReference type="InterPro" id="IPR011006">
    <property type="entry name" value="CheY-like_superfamily"/>
</dbReference>
<dbReference type="Proteomes" id="UP000192731">
    <property type="component" value="Unassembled WGS sequence"/>
</dbReference>
<dbReference type="CDD" id="cd17574">
    <property type="entry name" value="REC_OmpR"/>
    <property type="match status" value="1"/>
</dbReference>
<dbReference type="InterPro" id="IPR001789">
    <property type="entry name" value="Sig_transdc_resp-reg_receiver"/>
</dbReference>
<accession>A0A1W1UVV3</accession>
<dbReference type="GO" id="GO:0000976">
    <property type="term" value="F:transcription cis-regulatory region binding"/>
    <property type="evidence" value="ECO:0007669"/>
    <property type="project" value="TreeGrafter"/>
</dbReference>
<evidence type="ECO:0000259" key="11">
    <source>
        <dbReference type="PROSITE" id="PS51755"/>
    </source>
</evidence>
<dbReference type="GO" id="GO:0032993">
    <property type="term" value="C:protein-DNA complex"/>
    <property type="evidence" value="ECO:0007669"/>
    <property type="project" value="TreeGrafter"/>
</dbReference>
<keyword evidence="4" id="KW-0805">Transcription regulation</keyword>
<dbReference type="SMART" id="SM00448">
    <property type="entry name" value="REC"/>
    <property type="match status" value="1"/>
</dbReference>
<name>A0A1W1UVV3_DESTI</name>
<dbReference type="Pfam" id="PF00072">
    <property type="entry name" value="Response_reg"/>
    <property type="match status" value="1"/>
</dbReference>
<dbReference type="CDD" id="cd00383">
    <property type="entry name" value="trans_reg_C"/>
    <property type="match status" value="1"/>
</dbReference>
<dbReference type="PANTHER" id="PTHR48111">
    <property type="entry name" value="REGULATOR OF RPOS"/>
    <property type="match status" value="1"/>
</dbReference>
<dbReference type="GO" id="GO:0005829">
    <property type="term" value="C:cytosol"/>
    <property type="evidence" value="ECO:0007669"/>
    <property type="project" value="TreeGrafter"/>
</dbReference>
<keyword evidence="6" id="KW-0804">Transcription</keyword>
<reference evidence="12 13" key="1">
    <citation type="submission" date="2017-04" db="EMBL/GenBank/DDBJ databases">
        <authorList>
            <person name="Afonso C.L."/>
            <person name="Miller P.J."/>
            <person name="Scott M.A."/>
            <person name="Spackman E."/>
            <person name="Goraichik I."/>
            <person name="Dimitrov K.M."/>
            <person name="Suarez D.L."/>
            <person name="Swayne D.E."/>
        </authorList>
    </citation>
    <scope>NUCLEOTIDE SEQUENCE [LARGE SCALE GENOMIC DNA]</scope>
    <source>
        <strain evidence="12 13">DSM 11270</strain>
    </source>
</reference>
<dbReference type="InterPro" id="IPR039420">
    <property type="entry name" value="WalR-like"/>
</dbReference>
<feature type="DNA-binding region" description="OmpR/PhoB-type" evidence="9">
    <location>
        <begin position="130"/>
        <end position="226"/>
    </location>
</feature>
<dbReference type="EMBL" id="FWWT01000012">
    <property type="protein sequence ID" value="SMB85180.1"/>
    <property type="molecule type" value="Genomic_DNA"/>
</dbReference>
<dbReference type="RefSeq" id="WP_084052438.1">
    <property type="nucleotide sequence ID" value="NZ_FWWT01000012.1"/>
</dbReference>
<comment type="function">
    <text evidence="7">May play the central regulatory role in sporulation. It may be an element of the effector pathway responsible for the activation of sporulation genes in response to nutritional stress. Spo0A may act in concert with spo0H (a sigma factor) to control the expression of some genes that are critical to the sporulation process.</text>
</comment>
<feature type="domain" description="OmpR/PhoB-type" evidence="11">
    <location>
        <begin position="130"/>
        <end position="226"/>
    </location>
</feature>
<dbReference type="InterPro" id="IPR016032">
    <property type="entry name" value="Sig_transdc_resp-reg_C-effctor"/>
</dbReference>
<evidence type="ECO:0000256" key="8">
    <source>
        <dbReference type="PROSITE-ProRule" id="PRU00169"/>
    </source>
</evidence>
<dbReference type="SUPFAM" id="SSF52172">
    <property type="entry name" value="CheY-like"/>
    <property type="match status" value="1"/>
</dbReference>
<evidence type="ECO:0000256" key="4">
    <source>
        <dbReference type="ARBA" id="ARBA00023015"/>
    </source>
</evidence>
<dbReference type="SMART" id="SM00862">
    <property type="entry name" value="Trans_reg_C"/>
    <property type="match status" value="1"/>
</dbReference>
<keyword evidence="3" id="KW-0902">Two-component regulatory system</keyword>
<dbReference type="PROSITE" id="PS51755">
    <property type="entry name" value="OMPR_PHOB"/>
    <property type="match status" value="1"/>
</dbReference>
<dbReference type="PANTHER" id="PTHR48111:SF1">
    <property type="entry name" value="TWO-COMPONENT RESPONSE REGULATOR ORR33"/>
    <property type="match status" value="1"/>
</dbReference>
<evidence type="ECO:0000256" key="9">
    <source>
        <dbReference type="PROSITE-ProRule" id="PRU01091"/>
    </source>
</evidence>
<proteinExistence type="predicted"/>
<dbReference type="Gene3D" id="1.10.10.10">
    <property type="entry name" value="Winged helix-like DNA-binding domain superfamily/Winged helix DNA-binding domain"/>
    <property type="match status" value="1"/>
</dbReference>
<gene>
    <name evidence="12" type="ORF">SAMN00017405_1614</name>
</gene>
<feature type="modified residue" description="4-aspartylphosphate" evidence="8">
    <location>
        <position position="56"/>
    </location>
</feature>
<keyword evidence="13" id="KW-1185">Reference proteome</keyword>
<dbReference type="Gene3D" id="6.10.250.690">
    <property type="match status" value="1"/>
</dbReference>
<protein>
    <recommendedName>
        <fullName evidence="1">Stage 0 sporulation protein A homolog</fullName>
    </recommendedName>
</protein>
<evidence type="ECO:0000256" key="3">
    <source>
        <dbReference type="ARBA" id="ARBA00023012"/>
    </source>
</evidence>
<dbReference type="GO" id="GO:0006355">
    <property type="term" value="P:regulation of DNA-templated transcription"/>
    <property type="evidence" value="ECO:0007669"/>
    <property type="project" value="InterPro"/>
</dbReference>
<dbReference type="STRING" id="656914.SAMN00017405_1614"/>
<dbReference type="AlphaFoldDB" id="A0A1W1UVV3"/>
<sequence length="226" mass="26074">MAYKILLVEDDPELVEIITDYFVEKSEKAFKIDYIQNGAEVLPKCYEKEYDLVLLDVMLPNVDGFTICKELRKNSDIPIIFITARHNESDRLYGYNLGCDDYISKPFSLAELFAKATALIKRSKGMVRSDEIMSVGRIKLNPYRHTVFVDDEEVILAPMEFTVLKMLMENQGKVVTRERLLIQVWGYDFEGNERVVDNHVKKLRKSLGSAAQQIKTVFKQGYKLEG</sequence>
<dbReference type="Pfam" id="PF00486">
    <property type="entry name" value="Trans_reg_C"/>
    <property type="match status" value="1"/>
</dbReference>
<dbReference type="Gene3D" id="3.40.50.2300">
    <property type="match status" value="1"/>
</dbReference>
<organism evidence="12 13">
    <name type="scientific">Desulfonispora thiosulfatigenes DSM 11270</name>
    <dbReference type="NCBI Taxonomy" id="656914"/>
    <lineage>
        <taxon>Bacteria</taxon>
        <taxon>Bacillati</taxon>
        <taxon>Bacillota</taxon>
        <taxon>Clostridia</taxon>
        <taxon>Eubacteriales</taxon>
        <taxon>Peptococcaceae</taxon>
        <taxon>Desulfonispora</taxon>
    </lineage>
</organism>
<evidence type="ECO:0000256" key="7">
    <source>
        <dbReference type="ARBA" id="ARBA00024867"/>
    </source>
</evidence>
<evidence type="ECO:0000259" key="10">
    <source>
        <dbReference type="PROSITE" id="PS50110"/>
    </source>
</evidence>
<dbReference type="OrthoDB" id="9790454at2"/>
<dbReference type="SUPFAM" id="SSF46894">
    <property type="entry name" value="C-terminal effector domain of the bipartite response regulators"/>
    <property type="match status" value="1"/>
</dbReference>